<gene>
    <name evidence="3" type="ORF">AWC22_20295</name>
</gene>
<dbReference type="AlphaFoldDB" id="A0A1X2CQF7"/>
<dbReference type="STRING" id="486698.AWC22_20295"/>
<dbReference type="NCBIfam" id="NF038019">
    <property type="entry name" value="PE_process_PecA"/>
    <property type="match status" value="1"/>
</dbReference>
<dbReference type="Pfam" id="PF00934">
    <property type="entry name" value="PE"/>
    <property type="match status" value="1"/>
</dbReference>
<dbReference type="InterPro" id="IPR048054">
    <property type="entry name" value="PecA_C"/>
</dbReference>
<dbReference type="Gene3D" id="2.40.70.10">
    <property type="entry name" value="Acid Proteases"/>
    <property type="match status" value="1"/>
</dbReference>
<dbReference type="InterPro" id="IPR038332">
    <property type="entry name" value="PPE_sf"/>
</dbReference>
<dbReference type="RefSeq" id="WP_085250792.1">
    <property type="nucleotide sequence ID" value="NZ_JACKSL010000102.1"/>
</dbReference>
<dbReference type="InterPro" id="IPR048996">
    <property type="entry name" value="PGRS_rpt"/>
</dbReference>
<dbReference type="InterPro" id="IPR000084">
    <property type="entry name" value="PE-PGRS_N"/>
</dbReference>
<evidence type="ECO:0000259" key="2">
    <source>
        <dbReference type="Pfam" id="PF20729"/>
    </source>
</evidence>
<dbReference type="GeneID" id="93494723"/>
<accession>A0A1X2CQF7</accession>
<name>A0A1X2CQF7_9MYCO</name>
<comment type="caution">
    <text evidence="3">The sequence shown here is derived from an EMBL/GenBank/DDBJ whole genome shotgun (WGS) entry which is preliminary data.</text>
</comment>
<dbReference type="GO" id="GO:0004190">
    <property type="term" value="F:aspartic-type endopeptidase activity"/>
    <property type="evidence" value="ECO:0007669"/>
    <property type="project" value="InterPro"/>
</dbReference>
<organism evidence="3 4">
    <name type="scientific">Mycobacterium riyadhense</name>
    <dbReference type="NCBI Taxonomy" id="486698"/>
    <lineage>
        <taxon>Bacteria</taxon>
        <taxon>Bacillati</taxon>
        <taxon>Actinomycetota</taxon>
        <taxon>Actinomycetes</taxon>
        <taxon>Mycobacteriales</taxon>
        <taxon>Mycobacteriaceae</taxon>
        <taxon>Mycobacterium</taxon>
    </lineage>
</organism>
<dbReference type="Pfam" id="PF21526">
    <property type="entry name" value="PGRS"/>
    <property type="match status" value="1"/>
</dbReference>
<dbReference type="InterPro" id="IPR021109">
    <property type="entry name" value="Peptidase_aspartic_dom_sf"/>
</dbReference>
<dbReference type="EMBL" id="LQPQ01000085">
    <property type="protein sequence ID" value="ORW78071.1"/>
    <property type="molecule type" value="Genomic_DNA"/>
</dbReference>
<protein>
    <submittedName>
        <fullName evidence="3">PE family protein</fullName>
    </submittedName>
</protein>
<feature type="domain" description="PE cleavage protein A C-terminal" evidence="2">
    <location>
        <begin position="207"/>
        <end position="483"/>
    </location>
</feature>
<evidence type="ECO:0000313" key="3">
    <source>
        <dbReference type="EMBL" id="ORW78071.1"/>
    </source>
</evidence>
<sequence length="491" mass="48254">MSQLIVAPEWLVSAAGDLQEIDSALTAANAAAVVPTTGLLAAGADEVSAAVATLFAAHGREFEALSRQAGAFHAQFVQALNSGAGGYIAAEAAAASPLQTLEQGLLGVINGPTQLLLGRPLIGNGTDGTAARPNGGAGGLLYGKGGTGYSQTMPGMVGGSGGPAGLIGNGGAGGAGGPNAAGGPGGIGGWLYGNNGAAGIGSPVNVSVPLYMNSNFPVVNVSINGGPSVPVLLDTGAAGLVVPFWDIGLQHLGLPTGFNVIRYGNGVGILYADFNTTVDFGGGAVTSPTSVQVGILPFPTSLQGLTLIATGHAFGPSGHGILGIGPNINANVGGHANVVTTALPGQLNEGELINVPQGYLQFGPNTGTPITSVTGAPITTLDVQFGGYDPLGPYYPVTSIVDSGGNHGTIPGIILGTGQTSGIVPPGTTISISTNNNQTLLYSYTTTATDSPVVTGNVPMNTGLMPFALGPVYISNSPSGVGAVVFNYPPP</sequence>
<feature type="domain" description="PE" evidence="1">
    <location>
        <begin position="4"/>
        <end position="94"/>
    </location>
</feature>
<proteinExistence type="predicted"/>
<dbReference type="SUPFAM" id="SSF140459">
    <property type="entry name" value="PE/PPE dimer-like"/>
    <property type="match status" value="1"/>
</dbReference>
<evidence type="ECO:0000313" key="4">
    <source>
        <dbReference type="Proteomes" id="UP000193087"/>
    </source>
</evidence>
<dbReference type="Pfam" id="PF20729">
    <property type="entry name" value="PE-PGRS_C"/>
    <property type="match status" value="1"/>
</dbReference>
<dbReference type="OrthoDB" id="5190013at2"/>
<reference evidence="3 4" key="1">
    <citation type="submission" date="2016-01" db="EMBL/GenBank/DDBJ databases">
        <title>The new phylogeny of the genus Mycobacterium.</title>
        <authorList>
            <person name="Tarcisio F."/>
            <person name="Conor M."/>
            <person name="Antonella G."/>
            <person name="Elisabetta G."/>
            <person name="Giulia F.S."/>
            <person name="Sara T."/>
            <person name="Anna F."/>
            <person name="Clotilde B."/>
            <person name="Roberto B."/>
            <person name="Veronica D.S."/>
            <person name="Fabio R."/>
            <person name="Monica P."/>
            <person name="Olivier J."/>
            <person name="Enrico T."/>
            <person name="Nicola S."/>
        </authorList>
    </citation>
    <scope>NUCLEOTIDE SEQUENCE [LARGE SCALE GENOMIC DNA]</scope>
    <source>
        <strain evidence="3 4">DSM 45176</strain>
    </source>
</reference>
<keyword evidence="4" id="KW-1185">Reference proteome</keyword>
<dbReference type="Proteomes" id="UP000193087">
    <property type="component" value="Unassembled WGS sequence"/>
</dbReference>
<evidence type="ECO:0000259" key="1">
    <source>
        <dbReference type="Pfam" id="PF00934"/>
    </source>
</evidence>
<dbReference type="Gene3D" id="1.10.287.850">
    <property type="entry name" value="HP0062-like domain"/>
    <property type="match status" value="1"/>
</dbReference>